<dbReference type="PANTHER" id="PTHR33678">
    <property type="entry name" value="BLL1576 PROTEIN"/>
    <property type="match status" value="1"/>
</dbReference>
<organism evidence="2 3">
    <name type="scientific">Thermoanaerobacterium thermosaccharolyticum</name>
    <name type="common">Clostridium thermosaccharolyticum</name>
    <dbReference type="NCBI Taxonomy" id="1517"/>
    <lineage>
        <taxon>Bacteria</taxon>
        <taxon>Bacillati</taxon>
        <taxon>Bacillota</taxon>
        <taxon>Clostridia</taxon>
        <taxon>Thermoanaerobacterales</taxon>
        <taxon>Thermoanaerobacteraceae</taxon>
        <taxon>Thermoanaerobacterium</taxon>
    </lineage>
</organism>
<protein>
    <submittedName>
        <fullName evidence="2">Transposase IS66</fullName>
    </submittedName>
</protein>
<sequence>MIEYRLPEEEQVCPCCGGKLHEMSTEVRKELKIIPAKVSIVKHIRYVYACRKCEQNEVSTPIVTATMPKAALPGSIASPSAIAYVMTQKFVEGMPLYRQE</sequence>
<dbReference type="InterPro" id="IPR024474">
    <property type="entry name" value="Znf_dom_IS66"/>
</dbReference>
<dbReference type="Proteomes" id="UP000214975">
    <property type="component" value="Chromosome"/>
</dbReference>
<dbReference type="Pfam" id="PF13005">
    <property type="entry name" value="zf-IS66"/>
    <property type="match status" value="1"/>
</dbReference>
<proteinExistence type="predicted"/>
<dbReference type="EMBL" id="CP016893">
    <property type="protein sequence ID" value="AST58297.1"/>
    <property type="molecule type" value="Genomic_DNA"/>
</dbReference>
<evidence type="ECO:0000259" key="1">
    <source>
        <dbReference type="Pfam" id="PF13005"/>
    </source>
</evidence>
<dbReference type="AlphaFoldDB" id="A0A223I0W2"/>
<evidence type="ECO:0000313" key="2">
    <source>
        <dbReference type="EMBL" id="AST58297.1"/>
    </source>
</evidence>
<gene>
    <name evidence="2" type="ORF">Thert_02397</name>
</gene>
<reference evidence="2 3" key="1">
    <citation type="submission" date="2016-08" db="EMBL/GenBank/DDBJ databases">
        <title>A novel genetic cassette of butanologenic Thermoanaerobacterium thermosaccharolyticum that directly convert cellulose to butanol.</title>
        <authorList>
            <person name="Li T."/>
            <person name="He J."/>
        </authorList>
    </citation>
    <scope>NUCLEOTIDE SEQUENCE [LARGE SCALE GENOMIC DNA]</scope>
    <source>
        <strain evidence="2 3">TG57</strain>
    </source>
</reference>
<dbReference type="PANTHER" id="PTHR33678:SF1">
    <property type="entry name" value="BLL1576 PROTEIN"/>
    <property type="match status" value="1"/>
</dbReference>
<dbReference type="InterPro" id="IPR052344">
    <property type="entry name" value="Transposase-related"/>
</dbReference>
<name>A0A223I0W2_THETR</name>
<accession>A0A223I0W2</accession>
<evidence type="ECO:0000313" key="3">
    <source>
        <dbReference type="Proteomes" id="UP000214975"/>
    </source>
</evidence>
<feature type="domain" description="Transposase IS66 zinc-finger binding" evidence="1">
    <location>
        <begin position="10"/>
        <end position="54"/>
    </location>
</feature>